<evidence type="ECO:0000256" key="1">
    <source>
        <dbReference type="ARBA" id="ARBA00000966"/>
    </source>
</evidence>
<accession>A0ABQ6DYM0</accession>
<proteinExistence type="inferred from homology"/>
<reference evidence="12" key="1">
    <citation type="journal article" date="2019" name="Int. J. Syst. Evol. Microbiol.">
        <title>The Global Catalogue of Microorganisms (GCM) 10K type strain sequencing project: providing services to taxonomists for standard genome sequencing and annotation.</title>
        <authorList>
            <consortium name="The Broad Institute Genomics Platform"/>
            <consortium name="The Broad Institute Genome Sequencing Center for Infectious Disease"/>
            <person name="Wu L."/>
            <person name="Ma J."/>
        </authorList>
    </citation>
    <scope>NUCLEOTIDE SEQUENCE [LARGE SCALE GENOMIC DNA]</scope>
    <source>
        <strain evidence="12">NBRC 103166</strain>
    </source>
</reference>
<feature type="chain" id="PRO_5046933523" description="cellulase" evidence="9">
    <location>
        <begin position="23"/>
        <end position="934"/>
    </location>
</feature>
<dbReference type="SUPFAM" id="SSF49785">
    <property type="entry name" value="Galactose-binding domain-like"/>
    <property type="match status" value="3"/>
</dbReference>
<dbReference type="Proteomes" id="UP001157353">
    <property type="component" value="Unassembled WGS sequence"/>
</dbReference>
<dbReference type="SMART" id="SM00606">
    <property type="entry name" value="CBD_IV"/>
    <property type="match status" value="1"/>
</dbReference>
<evidence type="ECO:0000256" key="3">
    <source>
        <dbReference type="ARBA" id="ARBA00012601"/>
    </source>
</evidence>
<evidence type="ECO:0000313" key="12">
    <source>
        <dbReference type="Proteomes" id="UP001157353"/>
    </source>
</evidence>
<dbReference type="InterPro" id="IPR005084">
    <property type="entry name" value="CBM6"/>
</dbReference>
<dbReference type="InterPro" id="IPR012341">
    <property type="entry name" value="6hp_glycosidase-like_sf"/>
</dbReference>
<evidence type="ECO:0000256" key="2">
    <source>
        <dbReference type="ARBA" id="ARBA00009209"/>
    </source>
</evidence>
<dbReference type="Pfam" id="PF01270">
    <property type="entry name" value="Glyco_hydro_8"/>
    <property type="match status" value="1"/>
</dbReference>
<dbReference type="Gene3D" id="1.50.10.10">
    <property type="match status" value="1"/>
</dbReference>
<sequence length="934" mass="101330">MNLNKLLLPVLGLGILANGCYAQQLAGDELENGSLLPGYSGVISTPFNGVAAYADGDGVKIDTQISGVPGLFRLDIRGASTASSAAGISVYLGDKKIGATSFSGTTSAISSISFNLENSPSSSELRFVLETDNGSNDTLLDSYELHRTGDIPALPDAPVLPDQGSYESGVYRNMFQELGYSAAQVDTRLNEVYDQLFHSTDTANKALFIPVGDDMGYIWDVGNNDVRSEGMSYGMMMALQMNRQDDFNKLWKWASTYSLNKSGNNKGYFAWQVSTSGVTLDAAPAPDGEEYFVTALFFAANRWGNGEGIYNYEAQANQILKDMFGNGETRYNNSGELEEYSLFNHENKQIVFSPSTPTDRNWTDTSYHLPAFYELWAKWADNNNAFWAELADVSRQHFKDAADPTTGLTPDYAYFDGSPHGDFQHWKDTFQYDAWRVISNVAMDYAWWKKDEWQVTQAKRLQSFFKSEGMESYASLYELDGTRYENNKDHSPGLVAMNAIASLASDSQDAWEFVDAFWNTEVPTGKWRYYDGSLYMFGMLAMSGNYRIYCPNNECDQISGPAPDPVNRAPVANNDSVTIIEGNTATINVVNNDTDADNDILNILSYTQAGNGSVSQNGDNLTYIPNAGFTGTDNFYYVVTDGSKNSNNATVTVTINENGTTDPDPTPGEELVFEEMESGAISPSYRQPINNPYAGVILYGNNEAVAFATNLSAGDYSLEINGSSSNASAAGISIYIDGNKVGETSFSGTTRVVQTVAFTLTSSANEISFVLESDVGQNDTLLDWFKIFSGNGSTEPGDGGTTPSNGAAVPGTLQAEDYTSESGTQTENTNDTNGGLNVGYIQNGDYLEFAINVEQAGTYTLEARVASNTSGGDIDVIIGATSVGTLTVSNTGGWQAWQTISTTVTLSAGEQILRTNFGGGQGYLFNLNYLTFSK</sequence>
<comment type="similarity">
    <text evidence="2">Belongs to the glycosyl hydrolase 8 (cellulase D) family.</text>
</comment>
<dbReference type="InterPro" id="IPR008979">
    <property type="entry name" value="Galactose-bd-like_sf"/>
</dbReference>
<dbReference type="PRINTS" id="PR00735">
    <property type="entry name" value="GLHYDRLASE8"/>
</dbReference>
<organism evidence="11 12">
    <name type="scientific">Psychromonas marina</name>
    <dbReference type="NCBI Taxonomy" id="88364"/>
    <lineage>
        <taxon>Bacteria</taxon>
        <taxon>Pseudomonadati</taxon>
        <taxon>Pseudomonadota</taxon>
        <taxon>Gammaproteobacteria</taxon>
        <taxon>Alteromonadales</taxon>
        <taxon>Psychromonadaceae</taxon>
        <taxon>Psychromonas</taxon>
    </lineage>
</organism>
<keyword evidence="12" id="KW-1185">Reference proteome</keyword>
<dbReference type="Pfam" id="PF03422">
    <property type="entry name" value="CBM_6"/>
    <property type="match status" value="1"/>
</dbReference>
<dbReference type="EC" id="3.2.1.4" evidence="3"/>
<dbReference type="RefSeq" id="WP_284203206.1">
    <property type="nucleotide sequence ID" value="NZ_BSPQ01000002.1"/>
</dbReference>
<keyword evidence="7" id="KW-0326">Glycosidase</keyword>
<keyword evidence="6" id="KW-0136">Cellulose degradation</keyword>
<evidence type="ECO:0000256" key="4">
    <source>
        <dbReference type="ARBA" id="ARBA00022729"/>
    </source>
</evidence>
<protein>
    <recommendedName>
        <fullName evidence="3">cellulase</fullName>
        <ecNumber evidence="3">3.2.1.4</ecNumber>
    </recommendedName>
</protein>
<dbReference type="SUPFAM" id="SSF48208">
    <property type="entry name" value="Six-hairpin glycosidases"/>
    <property type="match status" value="1"/>
</dbReference>
<dbReference type="PROSITE" id="PS51175">
    <property type="entry name" value="CBM6"/>
    <property type="match status" value="1"/>
</dbReference>
<feature type="domain" description="CBM6" evidence="10">
    <location>
        <begin position="811"/>
        <end position="933"/>
    </location>
</feature>
<comment type="caution">
    <text evidence="11">The sequence shown here is derived from an EMBL/GenBank/DDBJ whole genome shotgun (WGS) entry which is preliminary data.</text>
</comment>
<dbReference type="Gene3D" id="2.60.40.3440">
    <property type="match status" value="1"/>
</dbReference>
<dbReference type="InterPro" id="IPR008928">
    <property type="entry name" value="6-hairpin_glycosidase_sf"/>
</dbReference>
<evidence type="ECO:0000256" key="9">
    <source>
        <dbReference type="SAM" id="SignalP"/>
    </source>
</evidence>
<dbReference type="InterPro" id="IPR006584">
    <property type="entry name" value="Cellulose-bd_IV"/>
</dbReference>
<evidence type="ECO:0000256" key="8">
    <source>
        <dbReference type="ARBA" id="ARBA00023326"/>
    </source>
</evidence>
<keyword evidence="4 9" id="KW-0732">Signal</keyword>
<evidence type="ECO:0000313" key="11">
    <source>
        <dbReference type="EMBL" id="GLS90083.1"/>
    </source>
</evidence>
<keyword evidence="5" id="KW-0378">Hydrolase</keyword>
<evidence type="ECO:0000256" key="7">
    <source>
        <dbReference type="ARBA" id="ARBA00023295"/>
    </source>
</evidence>
<gene>
    <name evidence="11" type="ORF">GCM10007916_11500</name>
</gene>
<feature type="signal peptide" evidence="9">
    <location>
        <begin position="1"/>
        <end position="22"/>
    </location>
</feature>
<dbReference type="Pfam" id="PF17963">
    <property type="entry name" value="Big_9"/>
    <property type="match status" value="1"/>
</dbReference>
<dbReference type="InterPro" id="IPR002037">
    <property type="entry name" value="Glyco_hydro_8"/>
</dbReference>
<keyword evidence="8" id="KW-0119">Carbohydrate metabolism</keyword>
<dbReference type="CDD" id="cd04080">
    <property type="entry name" value="CBM6_cellulase-like"/>
    <property type="match status" value="1"/>
</dbReference>
<evidence type="ECO:0000256" key="5">
    <source>
        <dbReference type="ARBA" id="ARBA00022801"/>
    </source>
</evidence>
<evidence type="ECO:0000259" key="10">
    <source>
        <dbReference type="PROSITE" id="PS51175"/>
    </source>
</evidence>
<evidence type="ECO:0000256" key="6">
    <source>
        <dbReference type="ARBA" id="ARBA00023001"/>
    </source>
</evidence>
<keyword evidence="8" id="KW-0624">Polysaccharide degradation</keyword>
<comment type="catalytic activity">
    <reaction evidence="1">
        <text>Endohydrolysis of (1-&gt;4)-beta-D-glucosidic linkages in cellulose, lichenin and cereal beta-D-glucans.</text>
        <dbReference type="EC" id="3.2.1.4"/>
    </reaction>
</comment>
<name>A0ABQ6DYM0_9GAMM</name>
<dbReference type="EMBL" id="BSPQ01000002">
    <property type="protein sequence ID" value="GLS90083.1"/>
    <property type="molecule type" value="Genomic_DNA"/>
</dbReference>
<dbReference type="Gene3D" id="2.60.120.260">
    <property type="entry name" value="Galactose-binding domain-like"/>
    <property type="match status" value="3"/>
</dbReference>